<keyword evidence="2" id="KW-1185">Reference proteome</keyword>
<dbReference type="CDD" id="cd00167">
    <property type="entry name" value="SANT"/>
    <property type="match status" value="1"/>
</dbReference>
<comment type="caution">
    <text evidence="1">The sequence shown here is derived from an EMBL/GenBank/DDBJ whole genome shotgun (WGS) entry which is preliminary data.</text>
</comment>
<organism evidence="1 2">
    <name type="scientific">Hibiscus sabdariffa</name>
    <name type="common">roselle</name>
    <dbReference type="NCBI Taxonomy" id="183260"/>
    <lineage>
        <taxon>Eukaryota</taxon>
        <taxon>Viridiplantae</taxon>
        <taxon>Streptophyta</taxon>
        <taxon>Embryophyta</taxon>
        <taxon>Tracheophyta</taxon>
        <taxon>Spermatophyta</taxon>
        <taxon>Magnoliopsida</taxon>
        <taxon>eudicotyledons</taxon>
        <taxon>Gunneridae</taxon>
        <taxon>Pentapetalae</taxon>
        <taxon>rosids</taxon>
        <taxon>malvids</taxon>
        <taxon>Malvales</taxon>
        <taxon>Malvaceae</taxon>
        <taxon>Malvoideae</taxon>
        <taxon>Hibiscus</taxon>
    </lineage>
</organism>
<proteinExistence type="predicted"/>
<dbReference type="EMBL" id="JBBPBN010000006">
    <property type="protein sequence ID" value="KAK9035856.1"/>
    <property type="molecule type" value="Genomic_DNA"/>
</dbReference>
<gene>
    <name evidence="1" type="ORF">V6N11_077881</name>
</gene>
<dbReference type="PANTHER" id="PTHR46872">
    <property type="entry name" value="DNA BINDING PROTEIN"/>
    <property type="match status" value="1"/>
</dbReference>
<dbReference type="Proteomes" id="UP001396334">
    <property type="component" value="Unassembled WGS sequence"/>
</dbReference>
<sequence length="111" mass="12593">MGEEVAFAWKEEEKMFSCTAKSNPLSPWDEICKHFHSRSREELVCYYFNVFPLQHKACRNRGTITATDEEIGPGAEPVGKGIGHKATNSYTSILIPPKKSRYSYSIQYGTL</sequence>
<dbReference type="PANTHER" id="PTHR46872:SF5">
    <property type="entry name" value="MYB-LIKE DOMAIN-CONTAINING PROTEIN"/>
    <property type="match status" value="1"/>
</dbReference>
<dbReference type="InterPro" id="IPR001005">
    <property type="entry name" value="SANT/Myb"/>
</dbReference>
<evidence type="ECO:0008006" key="3">
    <source>
        <dbReference type="Google" id="ProtNLM"/>
    </source>
</evidence>
<name>A0ABR2TER2_9ROSI</name>
<protein>
    <recommendedName>
        <fullName evidence="3">SANT domain-containing protein</fullName>
    </recommendedName>
</protein>
<evidence type="ECO:0000313" key="2">
    <source>
        <dbReference type="Proteomes" id="UP001396334"/>
    </source>
</evidence>
<reference evidence="1 2" key="1">
    <citation type="journal article" date="2024" name="G3 (Bethesda)">
        <title>Genome assembly of Hibiscus sabdariffa L. provides insights into metabolisms of medicinal natural products.</title>
        <authorList>
            <person name="Kim T."/>
        </authorList>
    </citation>
    <scope>NUCLEOTIDE SEQUENCE [LARGE SCALE GENOMIC DNA]</scope>
    <source>
        <strain evidence="1">TK-2024</strain>
        <tissue evidence="1">Old leaves</tissue>
    </source>
</reference>
<accession>A0ABR2TER2</accession>
<evidence type="ECO:0000313" key="1">
    <source>
        <dbReference type="EMBL" id="KAK9035856.1"/>
    </source>
</evidence>